<keyword evidence="4" id="KW-0731">Sigma factor</keyword>
<dbReference type="InterPro" id="IPR007627">
    <property type="entry name" value="RNA_pol_sigma70_r2"/>
</dbReference>
<evidence type="ECO:0000256" key="5">
    <source>
        <dbReference type="ARBA" id="ARBA00023163"/>
    </source>
</evidence>
<keyword evidence="3" id="KW-0805">Transcription regulation</keyword>
<dbReference type="InterPro" id="IPR013325">
    <property type="entry name" value="RNA_pol_sigma_r2"/>
</dbReference>
<dbReference type="Gene3D" id="1.10.1740.10">
    <property type="match status" value="1"/>
</dbReference>
<feature type="domain" description="RNA polymerase sigma factor 70 region 4 type 2" evidence="7">
    <location>
        <begin position="111"/>
        <end position="162"/>
    </location>
</feature>
<dbReference type="RefSeq" id="WP_109593248.1">
    <property type="nucleotide sequence ID" value="NZ_BONA01000039.1"/>
</dbReference>
<dbReference type="InterPro" id="IPR036388">
    <property type="entry name" value="WH-like_DNA-bd_sf"/>
</dbReference>
<dbReference type="Gene3D" id="1.10.10.10">
    <property type="entry name" value="Winged helix-like DNA-binding domain superfamily/Winged helix DNA-binding domain"/>
    <property type="match status" value="1"/>
</dbReference>
<dbReference type="InterPro" id="IPR013249">
    <property type="entry name" value="RNA_pol_sigma70_r4_t2"/>
</dbReference>
<dbReference type="AlphaFoldDB" id="A0A316FGW5"/>
<evidence type="ECO:0000259" key="7">
    <source>
        <dbReference type="Pfam" id="PF08281"/>
    </source>
</evidence>
<keyword evidence="5" id="KW-0804">Transcription</keyword>
<dbReference type="GO" id="GO:0003677">
    <property type="term" value="F:DNA binding"/>
    <property type="evidence" value="ECO:0007669"/>
    <property type="project" value="InterPro"/>
</dbReference>
<feature type="domain" description="RNA polymerase sigma-70 region 2" evidence="6">
    <location>
        <begin position="11"/>
        <end position="74"/>
    </location>
</feature>
<evidence type="ECO:0000313" key="8">
    <source>
        <dbReference type="EMBL" id="PWK48191.1"/>
    </source>
</evidence>
<gene>
    <name evidence="8" type="ORF">BC793_106221</name>
</gene>
<evidence type="ECO:0000259" key="6">
    <source>
        <dbReference type="Pfam" id="PF04542"/>
    </source>
</evidence>
<comment type="similarity">
    <text evidence="1">Belongs to the sigma-70 factor family. ECF subfamily.</text>
</comment>
<dbReference type="GO" id="GO:0016987">
    <property type="term" value="F:sigma factor activity"/>
    <property type="evidence" value="ECO:0007669"/>
    <property type="project" value="UniProtKB-KW"/>
</dbReference>
<dbReference type="InterPro" id="IPR052704">
    <property type="entry name" value="ECF_Sigma-70_Domain"/>
</dbReference>
<dbReference type="SUPFAM" id="SSF88946">
    <property type="entry name" value="Sigma2 domain of RNA polymerase sigma factors"/>
    <property type="match status" value="1"/>
</dbReference>
<proteinExistence type="inferred from homology"/>
<dbReference type="GO" id="GO:0006352">
    <property type="term" value="P:DNA-templated transcription initiation"/>
    <property type="evidence" value="ECO:0007669"/>
    <property type="project" value="InterPro"/>
</dbReference>
<dbReference type="Pfam" id="PF04542">
    <property type="entry name" value="Sigma70_r2"/>
    <property type="match status" value="1"/>
</dbReference>
<comment type="caution">
    <text evidence="8">The sequence shown here is derived from an EMBL/GenBank/DDBJ whole genome shotgun (WGS) entry which is preliminary data.</text>
</comment>
<name>A0A316FGW5_9ACTN</name>
<dbReference type="InterPro" id="IPR032710">
    <property type="entry name" value="NTF2-like_dom_sf"/>
</dbReference>
<dbReference type="PANTHER" id="PTHR30173">
    <property type="entry name" value="SIGMA 19 FACTOR"/>
    <property type="match status" value="1"/>
</dbReference>
<evidence type="ECO:0000313" key="9">
    <source>
        <dbReference type="Proteomes" id="UP000245697"/>
    </source>
</evidence>
<protein>
    <submittedName>
        <fullName evidence="8">RNA polymerase ECF family sigma subunit</fullName>
    </submittedName>
</protein>
<dbReference type="SUPFAM" id="SSF88659">
    <property type="entry name" value="Sigma3 and sigma4 domains of RNA polymerase sigma factors"/>
    <property type="match status" value="1"/>
</dbReference>
<dbReference type="Proteomes" id="UP000245697">
    <property type="component" value="Unassembled WGS sequence"/>
</dbReference>
<keyword evidence="9" id="KW-1185">Reference proteome</keyword>
<comment type="subunit">
    <text evidence="2">Interacts transiently with the RNA polymerase catalytic core formed by RpoA, RpoB, RpoC and RpoZ (2 alpha, 1 beta, 1 beta' and 1 omega subunit) to form the RNA polymerase holoenzyme that can initiate transcription.</text>
</comment>
<accession>A0A316FGW5</accession>
<organism evidence="8 9">
    <name type="scientific">Actinoplanes xinjiangensis</name>
    <dbReference type="NCBI Taxonomy" id="512350"/>
    <lineage>
        <taxon>Bacteria</taxon>
        <taxon>Bacillati</taxon>
        <taxon>Actinomycetota</taxon>
        <taxon>Actinomycetes</taxon>
        <taxon>Micromonosporales</taxon>
        <taxon>Micromonosporaceae</taxon>
        <taxon>Actinoplanes</taxon>
    </lineage>
</organism>
<evidence type="ECO:0000256" key="3">
    <source>
        <dbReference type="ARBA" id="ARBA00023015"/>
    </source>
</evidence>
<reference evidence="8 9" key="1">
    <citation type="submission" date="2018-05" db="EMBL/GenBank/DDBJ databases">
        <title>Genomic Encyclopedia of Archaeal and Bacterial Type Strains, Phase II (KMG-II): from individual species to whole genera.</title>
        <authorList>
            <person name="Goeker M."/>
        </authorList>
    </citation>
    <scope>NUCLEOTIDE SEQUENCE [LARGE SCALE GENOMIC DNA]</scope>
    <source>
        <strain evidence="8 9">DSM 45184</strain>
    </source>
</reference>
<evidence type="ECO:0000256" key="4">
    <source>
        <dbReference type="ARBA" id="ARBA00023082"/>
    </source>
</evidence>
<dbReference type="OrthoDB" id="6689546at2"/>
<dbReference type="InterPro" id="IPR013324">
    <property type="entry name" value="RNA_pol_sigma_r3/r4-like"/>
</dbReference>
<dbReference type="SUPFAM" id="SSF54427">
    <property type="entry name" value="NTF2-like"/>
    <property type="match status" value="1"/>
</dbReference>
<dbReference type="Pfam" id="PF08281">
    <property type="entry name" value="Sigma70_r4_2"/>
    <property type="match status" value="1"/>
</dbReference>
<evidence type="ECO:0000256" key="1">
    <source>
        <dbReference type="ARBA" id="ARBA00010641"/>
    </source>
</evidence>
<dbReference type="InterPro" id="IPR014284">
    <property type="entry name" value="RNA_pol_sigma-70_dom"/>
</dbReference>
<dbReference type="NCBIfam" id="NF007214">
    <property type="entry name" value="PRK09636.1"/>
    <property type="match status" value="1"/>
</dbReference>
<evidence type="ECO:0000256" key="2">
    <source>
        <dbReference type="ARBA" id="ARBA00011344"/>
    </source>
</evidence>
<dbReference type="NCBIfam" id="TIGR02937">
    <property type="entry name" value="sigma70-ECF"/>
    <property type="match status" value="1"/>
</dbReference>
<dbReference type="PANTHER" id="PTHR30173:SF36">
    <property type="entry name" value="ECF RNA POLYMERASE SIGMA FACTOR SIGJ"/>
    <property type="match status" value="1"/>
</dbReference>
<sequence length="307" mass="33123">MVVSARDVEVFERSRGRLEAIAYRMLGSAGDAEDAVQDTFLRWQAADRERVEIPEAWLTRVLTNLCLNQLTSARARRETYVGQWLPEPVLAGDRMLGPAETAEQRDSVSIAVLTLMERLTPNERAVYVLREAFGYPHAEIAGFLDLTEPNCQQIHRRARQHMAAGRARTGTDVAAARRIAEQFLAAALSGEVEPLVRLLASDAVGITDGGGEVPARTTPIVGGLQLARVLRGILRPGAVDRFLPEGPLTVHAAVVNSGPAIVAVAGGQVVGVICLEVGGDGITALKIQGSPSKLRRFTREWAAAHTE</sequence>
<dbReference type="EMBL" id="QGGR01000006">
    <property type="protein sequence ID" value="PWK48191.1"/>
    <property type="molecule type" value="Genomic_DNA"/>
</dbReference>